<dbReference type="GO" id="GO:0003677">
    <property type="term" value="F:DNA binding"/>
    <property type="evidence" value="ECO:0007669"/>
    <property type="project" value="InterPro"/>
</dbReference>
<feature type="region of interest" description="Disordered" evidence="1">
    <location>
        <begin position="56"/>
        <end position="79"/>
    </location>
</feature>
<sequence length="79" mass="9269">MKLADEDEKLITSAELAARFQVSTETVHRMCRTNKWPHVKVGRLYRFTQEQYETIVTPPAPKQQPRTQRQRITQLLSSV</sequence>
<dbReference type="RefSeq" id="WP_210231481.1">
    <property type="nucleotide sequence ID" value="NZ_CP076022.1"/>
</dbReference>
<dbReference type="AlphaFoldDB" id="A0A975M5K1"/>
<evidence type="ECO:0000259" key="2">
    <source>
        <dbReference type="Pfam" id="PF12728"/>
    </source>
</evidence>
<accession>A0A975M5K1</accession>
<dbReference type="Pfam" id="PF12728">
    <property type="entry name" value="HTH_17"/>
    <property type="match status" value="1"/>
</dbReference>
<evidence type="ECO:0000313" key="4">
    <source>
        <dbReference type="Proteomes" id="UP000676885"/>
    </source>
</evidence>
<organism evidence="3 4">
    <name type="scientific">Arthrobacter jiangjiafuii</name>
    <dbReference type="NCBI Taxonomy" id="2817475"/>
    <lineage>
        <taxon>Bacteria</taxon>
        <taxon>Bacillati</taxon>
        <taxon>Actinomycetota</taxon>
        <taxon>Actinomycetes</taxon>
        <taxon>Micrococcales</taxon>
        <taxon>Micrococcaceae</taxon>
        <taxon>Arthrobacter</taxon>
    </lineage>
</organism>
<dbReference type="SUPFAM" id="SSF46955">
    <property type="entry name" value="Putative DNA-binding domain"/>
    <property type="match status" value="1"/>
</dbReference>
<proteinExistence type="predicted"/>
<reference evidence="3 4" key="1">
    <citation type="submission" date="2021-05" db="EMBL/GenBank/DDBJ databases">
        <title>Novel species in genus Arthrobacter.</title>
        <authorList>
            <person name="Zhang G."/>
        </authorList>
    </citation>
    <scope>NUCLEOTIDE SEQUENCE [LARGE SCALE GENOMIC DNA]</scope>
    <source>
        <strain evidence="4">zg-ZUI227</strain>
    </source>
</reference>
<gene>
    <name evidence="3" type="ORF">KKR91_01335</name>
</gene>
<keyword evidence="4" id="KW-1185">Reference proteome</keyword>
<evidence type="ECO:0000313" key="3">
    <source>
        <dbReference type="EMBL" id="QWC10327.1"/>
    </source>
</evidence>
<dbReference type="NCBIfam" id="TIGR01764">
    <property type="entry name" value="excise"/>
    <property type="match status" value="1"/>
</dbReference>
<dbReference type="InterPro" id="IPR010093">
    <property type="entry name" value="SinI_DNA-bd"/>
</dbReference>
<feature type="compositionally biased region" description="Low complexity" evidence="1">
    <location>
        <begin position="63"/>
        <end position="79"/>
    </location>
</feature>
<dbReference type="InterPro" id="IPR009061">
    <property type="entry name" value="DNA-bd_dom_put_sf"/>
</dbReference>
<dbReference type="Proteomes" id="UP000676885">
    <property type="component" value="Chromosome"/>
</dbReference>
<evidence type="ECO:0000256" key="1">
    <source>
        <dbReference type="SAM" id="MobiDB-lite"/>
    </source>
</evidence>
<dbReference type="EMBL" id="CP076022">
    <property type="protein sequence ID" value="QWC10327.1"/>
    <property type="molecule type" value="Genomic_DNA"/>
</dbReference>
<protein>
    <submittedName>
        <fullName evidence="3">Helix-turn-helix domain-containing protein</fullName>
    </submittedName>
</protein>
<feature type="domain" description="Helix-turn-helix" evidence="2">
    <location>
        <begin position="11"/>
        <end position="50"/>
    </location>
</feature>
<name>A0A975M5K1_9MICC</name>
<dbReference type="KEGG" id="ajg:KKR91_01335"/>
<dbReference type="InterPro" id="IPR041657">
    <property type="entry name" value="HTH_17"/>
</dbReference>